<evidence type="ECO:0000313" key="1">
    <source>
        <dbReference type="EMBL" id="GHB56919.1"/>
    </source>
</evidence>
<gene>
    <name evidence="1" type="ORF">GCM10007390_07910</name>
</gene>
<evidence type="ECO:0000313" key="2">
    <source>
        <dbReference type="Proteomes" id="UP000598271"/>
    </source>
</evidence>
<keyword evidence="2" id="KW-1185">Reference proteome</keyword>
<dbReference type="AlphaFoldDB" id="A0A8J3D5R9"/>
<name>A0A8J3D5R9_9BACT</name>
<reference evidence="1 2" key="1">
    <citation type="journal article" date="2014" name="Int. J. Syst. Evol. Microbiol.">
        <title>Complete genome sequence of Corynebacterium casei LMG S-19264T (=DSM 44701T), isolated from a smear-ripened cheese.</title>
        <authorList>
            <consortium name="US DOE Joint Genome Institute (JGI-PGF)"/>
            <person name="Walter F."/>
            <person name="Albersmeier A."/>
            <person name="Kalinowski J."/>
            <person name="Ruckert C."/>
        </authorList>
    </citation>
    <scope>NUCLEOTIDE SEQUENCE [LARGE SCALE GENOMIC DNA]</scope>
    <source>
        <strain evidence="1 2">KCTC 12866</strain>
    </source>
</reference>
<dbReference type="Gene3D" id="3.40.50.1110">
    <property type="entry name" value="SGNH hydrolase"/>
    <property type="match status" value="1"/>
</dbReference>
<dbReference type="Proteomes" id="UP000598271">
    <property type="component" value="Unassembled WGS sequence"/>
</dbReference>
<dbReference type="InterPro" id="IPR036514">
    <property type="entry name" value="SGNH_hydro_sf"/>
</dbReference>
<proteinExistence type="predicted"/>
<comment type="caution">
    <text evidence="1">The sequence shown here is derived from an EMBL/GenBank/DDBJ whole genome shotgun (WGS) entry which is preliminary data.</text>
</comment>
<evidence type="ECO:0008006" key="3">
    <source>
        <dbReference type="Google" id="ProtNLM"/>
    </source>
</evidence>
<organism evidence="1 2">
    <name type="scientific">Persicitalea jodogahamensis</name>
    <dbReference type="NCBI Taxonomy" id="402147"/>
    <lineage>
        <taxon>Bacteria</taxon>
        <taxon>Pseudomonadati</taxon>
        <taxon>Bacteroidota</taxon>
        <taxon>Cytophagia</taxon>
        <taxon>Cytophagales</taxon>
        <taxon>Spirosomataceae</taxon>
        <taxon>Persicitalea</taxon>
    </lineage>
</organism>
<dbReference type="RefSeq" id="WP_189563043.1">
    <property type="nucleotide sequence ID" value="NZ_BMXF01000001.1"/>
</dbReference>
<dbReference type="GO" id="GO:0016788">
    <property type="term" value="F:hydrolase activity, acting on ester bonds"/>
    <property type="evidence" value="ECO:0007669"/>
    <property type="project" value="UniProtKB-ARBA"/>
</dbReference>
<protein>
    <recommendedName>
        <fullName evidence="3">Sialate O-acetylesterase domain-containing protein</fullName>
    </recommendedName>
</protein>
<dbReference type="SUPFAM" id="SSF52266">
    <property type="entry name" value="SGNH hydrolase"/>
    <property type="match status" value="1"/>
</dbReference>
<accession>A0A8J3D5R9</accession>
<dbReference type="EMBL" id="BMXF01000001">
    <property type="protein sequence ID" value="GHB56919.1"/>
    <property type="molecule type" value="Genomic_DNA"/>
</dbReference>
<sequence>MVLQRDNAGQTNVFVRGQCPADLDRVEARLVARTAGQGTTTTWQTVEETPISGFYSGTVAGAGGWYDLQVRGVLNGQPAATVTTLLRIGIGEVFLIVGHSNAQGGASPSLGSQDDRVSSAQFLNKQQWNDYDRTADVAYLPFKYGHLNDTIAPFHNIPWFWGQLGDSLANRLNVPILFYGAAFGGSNMLQTYNAAYNIPFTHGFIKYSIRMPYVNIRNTLTHYAPVTGLRGILSGHGVNDGGSSTAEFKFHSEQVVAKTREEANLSNFPWMVARSAWNNGPINHILAAQNVLISQDPQTYEGPSLNQIENWGRTDNLHFNEIGQVEAARLWANAIVGSPFLSQTTFITPKPQADGLPPVSLLSGTWGTTASWRNANSPQPIQKVYIKTPHTIEISTPQTAKSLFLSGNINFTGNGQLQLTGN</sequence>